<dbReference type="InterPro" id="IPR002525">
    <property type="entry name" value="Transp_IS110-like_N"/>
</dbReference>
<proteinExistence type="predicted"/>
<dbReference type="PANTHER" id="PTHR33055:SF15">
    <property type="entry name" value="TRANSPOSASE-RELATED"/>
    <property type="match status" value="1"/>
</dbReference>
<evidence type="ECO:0000259" key="2">
    <source>
        <dbReference type="Pfam" id="PF02371"/>
    </source>
</evidence>
<comment type="caution">
    <text evidence="3">The sequence shown here is derived from an EMBL/GenBank/DDBJ whole genome shotgun (WGS) entry which is preliminary data.</text>
</comment>
<dbReference type="AlphaFoldDB" id="A0A557ZZD7"/>
<dbReference type="PANTHER" id="PTHR33055">
    <property type="entry name" value="TRANSPOSASE FOR INSERTION SEQUENCE ELEMENT IS1111A"/>
    <property type="match status" value="1"/>
</dbReference>
<dbReference type="Pfam" id="PF02371">
    <property type="entry name" value="Transposase_20"/>
    <property type="match status" value="1"/>
</dbReference>
<dbReference type="Pfam" id="PF01548">
    <property type="entry name" value="DEDD_Tnp_IS110"/>
    <property type="match status" value="1"/>
</dbReference>
<feature type="domain" description="Transposase IS116/IS110/IS902 C-terminal" evidence="2">
    <location>
        <begin position="253"/>
        <end position="338"/>
    </location>
</feature>
<evidence type="ECO:0000259" key="1">
    <source>
        <dbReference type="Pfam" id="PF01548"/>
    </source>
</evidence>
<dbReference type="Proteomes" id="UP000318578">
    <property type="component" value="Unassembled WGS sequence"/>
</dbReference>
<dbReference type="RefSeq" id="WP_144643590.1">
    <property type="nucleotide sequence ID" value="NZ_BNAX01000003.1"/>
</dbReference>
<evidence type="ECO:0000313" key="3">
    <source>
        <dbReference type="EMBL" id="TVT17376.1"/>
    </source>
</evidence>
<dbReference type="OrthoDB" id="9815354at2"/>
<dbReference type="GO" id="GO:0006313">
    <property type="term" value="P:DNA transposition"/>
    <property type="evidence" value="ECO:0007669"/>
    <property type="project" value="InterPro"/>
</dbReference>
<keyword evidence="4" id="KW-1185">Reference proteome</keyword>
<sequence>MDVVIQRCAGIDIGKKTMAVTIRTPGQGKRRRTETRTFATMTDQVLALRDWLLGEGVEVAGMEATGDYWKPVFYLLEDALECCLLNAGHLKAVPGRKTDVKDSEWIAQLVEHGLVRPSFVPPPPIRELRDLTRYRKTVIEERTREVQRLEKILEDAGIKLSSVASSTVSVSGRAMLAALIDGERDPAALANLAKGRMRRKTPILQQALRGRFDAHHAVLVREMLARIDAADATVARLCHEIAERLRPFQEQLDLLMSIPGIARRNAEVLIAETGGDMTAFGSPHRLAAWAGLAPGNNESAGKHRPGHTRKGNKWLGSALVESAHAAARTKNTYLAAQYWRLSGRRGKNRAAVAVAHSILVIAYHLLDRHQPYRDLGGDYFTSRLPDHAHVRRLVAQLERLGQHVTLTPNNPEAA</sequence>
<dbReference type="InterPro" id="IPR047650">
    <property type="entry name" value="Transpos_IS110"/>
</dbReference>
<feature type="domain" description="Transposase IS110-like N-terminal" evidence="1">
    <location>
        <begin position="9"/>
        <end position="155"/>
    </location>
</feature>
<dbReference type="NCBIfam" id="NF033542">
    <property type="entry name" value="transpos_IS110"/>
    <property type="match status" value="1"/>
</dbReference>
<name>A0A557ZZD7_9PSEU</name>
<protein>
    <submittedName>
        <fullName evidence="3">IS110 family transposase</fullName>
    </submittedName>
</protein>
<evidence type="ECO:0000313" key="4">
    <source>
        <dbReference type="Proteomes" id="UP000318578"/>
    </source>
</evidence>
<organism evidence="3 4">
    <name type="scientific">Amycolatopsis acidiphila</name>
    <dbReference type="NCBI Taxonomy" id="715473"/>
    <lineage>
        <taxon>Bacteria</taxon>
        <taxon>Bacillati</taxon>
        <taxon>Actinomycetota</taxon>
        <taxon>Actinomycetes</taxon>
        <taxon>Pseudonocardiales</taxon>
        <taxon>Pseudonocardiaceae</taxon>
        <taxon>Amycolatopsis</taxon>
    </lineage>
</organism>
<dbReference type="InterPro" id="IPR003346">
    <property type="entry name" value="Transposase_20"/>
</dbReference>
<gene>
    <name evidence="3" type="ORF">FNH06_31590</name>
</gene>
<reference evidence="3 4" key="1">
    <citation type="submission" date="2019-07" db="EMBL/GenBank/DDBJ databases">
        <title>New species of Amycolatopsis and Streptomyces.</title>
        <authorList>
            <person name="Duangmal K."/>
            <person name="Teo W.F.A."/>
            <person name="Lipun K."/>
        </authorList>
    </citation>
    <scope>NUCLEOTIDE SEQUENCE [LARGE SCALE GENOMIC DNA]</scope>
    <source>
        <strain evidence="3 4">JCM 30562</strain>
    </source>
</reference>
<dbReference type="EMBL" id="VJZA01000080">
    <property type="protein sequence ID" value="TVT17376.1"/>
    <property type="molecule type" value="Genomic_DNA"/>
</dbReference>
<dbReference type="GO" id="GO:0004803">
    <property type="term" value="F:transposase activity"/>
    <property type="evidence" value="ECO:0007669"/>
    <property type="project" value="InterPro"/>
</dbReference>
<accession>A0A557ZZD7</accession>
<dbReference type="GO" id="GO:0003677">
    <property type="term" value="F:DNA binding"/>
    <property type="evidence" value="ECO:0007669"/>
    <property type="project" value="InterPro"/>
</dbReference>